<evidence type="ECO:0000313" key="2">
    <source>
        <dbReference type="Proteomes" id="UP001172082"/>
    </source>
</evidence>
<keyword evidence="2" id="KW-1185">Reference proteome</keyword>
<sequence>MFNITETISTMVFYQLKYSSCSSITFVQKDKDIAIVSHSEKGWQQGFDLMAHAWEEQRKN</sequence>
<dbReference type="Proteomes" id="UP001172082">
    <property type="component" value="Unassembled WGS sequence"/>
</dbReference>
<gene>
    <name evidence="1" type="ORF">QQ008_15170</name>
</gene>
<evidence type="ECO:0000313" key="1">
    <source>
        <dbReference type="EMBL" id="MDN5202728.1"/>
    </source>
</evidence>
<name>A0ABT8KSW1_9BACT</name>
<protein>
    <submittedName>
        <fullName evidence="1">Uncharacterized protein</fullName>
    </submittedName>
</protein>
<comment type="caution">
    <text evidence="1">The sequence shown here is derived from an EMBL/GenBank/DDBJ whole genome shotgun (WGS) entry which is preliminary data.</text>
</comment>
<reference evidence="1" key="1">
    <citation type="submission" date="2023-06" db="EMBL/GenBank/DDBJ databases">
        <title>Genomic of Parafulvivirga corallium.</title>
        <authorList>
            <person name="Wang G."/>
        </authorList>
    </citation>
    <scope>NUCLEOTIDE SEQUENCE</scope>
    <source>
        <strain evidence="1">BMA10</strain>
    </source>
</reference>
<accession>A0ABT8KSW1</accession>
<dbReference type="RefSeq" id="WP_346752750.1">
    <property type="nucleotide sequence ID" value="NZ_JAUJEA010000005.1"/>
</dbReference>
<organism evidence="1 2">
    <name type="scientific">Splendidivirga corallicola</name>
    <dbReference type="NCBI Taxonomy" id="3051826"/>
    <lineage>
        <taxon>Bacteria</taxon>
        <taxon>Pseudomonadati</taxon>
        <taxon>Bacteroidota</taxon>
        <taxon>Cytophagia</taxon>
        <taxon>Cytophagales</taxon>
        <taxon>Splendidivirgaceae</taxon>
        <taxon>Splendidivirga</taxon>
    </lineage>
</organism>
<proteinExistence type="predicted"/>
<dbReference type="EMBL" id="JAUJEA010000005">
    <property type="protein sequence ID" value="MDN5202728.1"/>
    <property type="molecule type" value="Genomic_DNA"/>
</dbReference>